<reference evidence="2" key="1">
    <citation type="submission" date="2023-06" db="EMBL/GenBank/DDBJ databases">
        <authorList>
            <person name="Kurt Z."/>
        </authorList>
    </citation>
    <scope>NUCLEOTIDE SEQUENCE</scope>
</reference>
<feature type="domain" description="Tc1-like transposase DDE" evidence="1">
    <location>
        <begin position="16"/>
        <end position="146"/>
    </location>
</feature>
<dbReference type="InterPro" id="IPR038717">
    <property type="entry name" value="Tc1-like_DDE_dom"/>
</dbReference>
<dbReference type="AlphaFoldDB" id="A0AA86UVB6"/>
<comment type="caution">
    <text evidence="2">The sequence shown here is derived from an EMBL/GenBank/DDBJ whole genome shotgun (WGS) entry which is preliminary data.</text>
</comment>
<dbReference type="InterPro" id="IPR036397">
    <property type="entry name" value="RNaseH_sf"/>
</dbReference>
<keyword evidence="4" id="KW-1185">Reference proteome</keyword>
<keyword evidence="2" id="KW-0540">Nuclease</keyword>
<sequence>MKQLYLNVRSGLLQVNIDETRWKLGNLRKYGYMARGTQRQQLLKDLSLPVTAITAITGDGHKYCKVYIGTTIDSSLFNVFLSELITHLLVNQCGRCVFFLDNCSIHKVGAERIIKAANHVCLFNAPYSPQINGIEYFFGDWKNKIQCIRVTVEDIVLVKLCNLLVTAYGSFQPENIRAVLNHVETVKWQTQMVDHCQQNSKTQINQKSTLTKKGRKKEKQYMSDKILNPILNISNNIDKRFKHKSLFHFEVVAKHNSVKFIKREIQ</sequence>
<accession>A0AA86UVB6</accession>
<protein>
    <submittedName>
        <fullName evidence="2">DDE superfamily endonuclease domain-containing protein</fullName>
    </submittedName>
    <submittedName>
        <fullName evidence="3">DDE_superfamily endonuclease domain-containing protein</fullName>
    </submittedName>
</protein>
<keyword evidence="2" id="KW-0378">Hydrolase</keyword>
<organism evidence="2">
    <name type="scientific">Hexamita inflata</name>
    <dbReference type="NCBI Taxonomy" id="28002"/>
    <lineage>
        <taxon>Eukaryota</taxon>
        <taxon>Metamonada</taxon>
        <taxon>Diplomonadida</taxon>
        <taxon>Hexamitidae</taxon>
        <taxon>Hexamitinae</taxon>
        <taxon>Hexamita</taxon>
    </lineage>
</organism>
<dbReference type="GO" id="GO:0003676">
    <property type="term" value="F:nucleic acid binding"/>
    <property type="evidence" value="ECO:0007669"/>
    <property type="project" value="InterPro"/>
</dbReference>
<reference evidence="3 4" key="2">
    <citation type="submission" date="2024-07" db="EMBL/GenBank/DDBJ databases">
        <authorList>
            <person name="Akdeniz Z."/>
        </authorList>
    </citation>
    <scope>NUCLEOTIDE SEQUENCE [LARGE SCALE GENOMIC DNA]</scope>
</reference>
<dbReference type="EMBL" id="CAXDID020000059">
    <property type="protein sequence ID" value="CAL6009459.1"/>
    <property type="molecule type" value="Genomic_DNA"/>
</dbReference>
<evidence type="ECO:0000313" key="2">
    <source>
        <dbReference type="EMBL" id="CAI9966146.1"/>
    </source>
</evidence>
<dbReference type="GO" id="GO:0004519">
    <property type="term" value="F:endonuclease activity"/>
    <property type="evidence" value="ECO:0007669"/>
    <property type="project" value="UniProtKB-KW"/>
</dbReference>
<keyword evidence="2" id="KW-0255">Endonuclease</keyword>
<dbReference type="EMBL" id="CATOUU010000998">
    <property type="protein sequence ID" value="CAI9966146.1"/>
    <property type="molecule type" value="Genomic_DNA"/>
</dbReference>
<evidence type="ECO:0000313" key="3">
    <source>
        <dbReference type="EMBL" id="CAL6009459.1"/>
    </source>
</evidence>
<proteinExistence type="predicted"/>
<evidence type="ECO:0000313" key="4">
    <source>
        <dbReference type="Proteomes" id="UP001642409"/>
    </source>
</evidence>
<dbReference type="Pfam" id="PF13358">
    <property type="entry name" value="DDE_3"/>
    <property type="match status" value="1"/>
</dbReference>
<dbReference type="Proteomes" id="UP001642409">
    <property type="component" value="Unassembled WGS sequence"/>
</dbReference>
<dbReference type="Gene3D" id="3.30.420.10">
    <property type="entry name" value="Ribonuclease H-like superfamily/Ribonuclease H"/>
    <property type="match status" value="1"/>
</dbReference>
<evidence type="ECO:0000259" key="1">
    <source>
        <dbReference type="Pfam" id="PF13358"/>
    </source>
</evidence>
<name>A0AA86UVB6_9EUKA</name>
<gene>
    <name evidence="3" type="ORF">HINF_LOCUS21613</name>
    <name evidence="2" type="ORF">HINF_LOCUS53791</name>
</gene>